<evidence type="ECO:0000313" key="2">
    <source>
        <dbReference type="Proteomes" id="UP000254640"/>
    </source>
</evidence>
<proteinExistence type="predicted"/>
<dbReference type="EMBL" id="UGSO01000002">
    <property type="protein sequence ID" value="SUE06693.1"/>
    <property type="molecule type" value="Genomic_DNA"/>
</dbReference>
<accession>A0A379LTB0</accession>
<protein>
    <submittedName>
        <fullName evidence="1">Uncharacterized iron-regulated membrane protein</fullName>
    </submittedName>
</protein>
<evidence type="ECO:0000313" key="1">
    <source>
        <dbReference type="EMBL" id="SUE06693.1"/>
    </source>
</evidence>
<sequence>MAHPESRSLFIDPYTLQVKGDMTVYGTSGVLPLRMWLDQLHRGLLLGDFWPKLQ</sequence>
<organism evidence="1 2">
    <name type="scientific">Enterobacter agglomerans</name>
    <name type="common">Erwinia herbicola</name>
    <name type="synonym">Pantoea agglomerans</name>
    <dbReference type="NCBI Taxonomy" id="549"/>
    <lineage>
        <taxon>Bacteria</taxon>
        <taxon>Pseudomonadati</taxon>
        <taxon>Pseudomonadota</taxon>
        <taxon>Gammaproteobacteria</taxon>
        <taxon>Enterobacterales</taxon>
        <taxon>Erwiniaceae</taxon>
        <taxon>Pantoea</taxon>
        <taxon>Pantoea agglomerans group</taxon>
    </lineage>
</organism>
<dbReference type="Proteomes" id="UP000254640">
    <property type="component" value="Unassembled WGS sequence"/>
</dbReference>
<keyword evidence="2" id="KW-1185">Reference proteome</keyword>
<name>A0A379LTB0_ENTAG</name>
<dbReference type="InterPro" id="IPR005625">
    <property type="entry name" value="PepSY-ass_TM"/>
</dbReference>
<reference evidence="1 2" key="1">
    <citation type="submission" date="2018-06" db="EMBL/GenBank/DDBJ databases">
        <authorList>
            <consortium name="Pathogen Informatics"/>
            <person name="Doyle S."/>
        </authorList>
    </citation>
    <scope>NUCLEOTIDE SEQUENCE [LARGE SCALE GENOMIC DNA]</scope>
    <source>
        <strain evidence="1 2">NCTC9381</strain>
    </source>
</reference>
<dbReference type="AlphaFoldDB" id="A0A379LTB0"/>
<gene>
    <name evidence="1" type="ORF">NCTC9381_05555</name>
</gene>
<dbReference type="Pfam" id="PF03929">
    <property type="entry name" value="PepSY_TM"/>
    <property type="match status" value="1"/>
</dbReference>